<dbReference type="SUPFAM" id="SSF54427">
    <property type="entry name" value="NTF2-like"/>
    <property type="match status" value="1"/>
</dbReference>
<name>A0A2S6Z327_9XANT</name>
<dbReference type="AlphaFoldDB" id="A0A2S6Z327"/>
<comment type="caution">
    <text evidence="2">The sequence shown here is derived from an EMBL/GenBank/DDBJ whole genome shotgun (WGS) entry which is preliminary data.</text>
</comment>
<dbReference type="InterPro" id="IPR032710">
    <property type="entry name" value="NTF2-like_dom_sf"/>
</dbReference>
<evidence type="ECO:0000259" key="1">
    <source>
        <dbReference type="Pfam" id="PF13577"/>
    </source>
</evidence>
<reference evidence="2 3" key="1">
    <citation type="submission" date="2016-08" db="EMBL/GenBank/DDBJ databases">
        <title>Evolution of the type three secretion system and type three effector repertoires in Xanthomonas.</title>
        <authorList>
            <person name="Merda D."/>
            <person name="Briand M."/>
            <person name="Bosis E."/>
            <person name="Rousseau C."/>
            <person name="Portier P."/>
            <person name="Jacques M.-A."/>
            <person name="Fischer-Le Saux M."/>
        </authorList>
    </citation>
    <scope>NUCLEOTIDE SEQUENCE [LARGE SCALE GENOMIC DNA]</scope>
    <source>
        <strain evidence="2 3">CFBP 3122</strain>
    </source>
</reference>
<feature type="domain" description="SnoaL-like" evidence="1">
    <location>
        <begin position="10"/>
        <end position="132"/>
    </location>
</feature>
<dbReference type="CDD" id="cd00531">
    <property type="entry name" value="NTF2_like"/>
    <property type="match status" value="1"/>
</dbReference>
<dbReference type="EMBL" id="MIGV01000017">
    <property type="protein sequence ID" value="PPT75201.1"/>
    <property type="molecule type" value="Genomic_DNA"/>
</dbReference>
<dbReference type="Proteomes" id="UP000238270">
    <property type="component" value="Unassembled WGS sequence"/>
</dbReference>
<sequence length="143" mass="15617">MHDDASIIIACEQVVRQFALLNDRHDHDGLAALFTADGVFARPSAPEVPVRGREAILQAFRARAPRTTCHLMLNTLVSIQAPALVHAHSKVLLYTAADISTAPPWTAQSPALLGSFDDVLVLEQGRWLFKQRLGALLMRIGAD</sequence>
<evidence type="ECO:0000313" key="3">
    <source>
        <dbReference type="Proteomes" id="UP000238270"/>
    </source>
</evidence>
<evidence type="ECO:0000313" key="2">
    <source>
        <dbReference type="EMBL" id="PPT75201.1"/>
    </source>
</evidence>
<gene>
    <name evidence="2" type="ORF">XaplCFBP3122_13910</name>
</gene>
<dbReference type="InterPro" id="IPR037401">
    <property type="entry name" value="SnoaL-like"/>
</dbReference>
<protein>
    <recommendedName>
        <fullName evidence="1">SnoaL-like domain-containing protein</fullName>
    </recommendedName>
</protein>
<dbReference type="Gene3D" id="3.10.450.50">
    <property type="match status" value="1"/>
</dbReference>
<accession>A0A2S6Z327</accession>
<organism evidence="2 3">
    <name type="scientific">Xanthomonas arboricola pv. populi</name>
    <dbReference type="NCBI Taxonomy" id="487823"/>
    <lineage>
        <taxon>Bacteria</taxon>
        <taxon>Pseudomonadati</taxon>
        <taxon>Pseudomonadota</taxon>
        <taxon>Gammaproteobacteria</taxon>
        <taxon>Lysobacterales</taxon>
        <taxon>Lysobacteraceae</taxon>
        <taxon>Xanthomonas</taxon>
    </lineage>
</organism>
<proteinExistence type="predicted"/>
<dbReference type="Pfam" id="PF13577">
    <property type="entry name" value="SnoaL_4"/>
    <property type="match status" value="1"/>
</dbReference>
<dbReference type="RefSeq" id="WP_104598513.1">
    <property type="nucleotide sequence ID" value="NZ_MIGV01000017.1"/>
</dbReference>